<dbReference type="PANTHER" id="PTHR30466:SF1">
    <property type="entry name" value="FMN REDUCTASE (NADH) RUTF"/>
    <property type="match status" value="1"/>
</dbReference>
<proteinExistence type="predicted"/>
<evidence type="ECO:0000313" key="5">
    <source>
        <dbReference type="Proteomes" id="UP000240542"/>
    </source>
</evidence>
<protein>
    <submittedName>
        <fullName evidence="4">Flavin reductase (DIM6/NTAB) family NADH-FMN oxidoreductase RutF</fullName>
    </submittedName>
</protein>
<feature type="region of interest" description="Disordered" evidence="2">
    <location>
        <begin position="150"/>
        <end position="170"/>
    </location>
</feature>
<dbReference type="InterPro" id="IPR012349">
    <property type="entry name" value="Split_barrel_FMN-bd"/>
</dbReference>
<dbReference type="Proteomes" id="UP000240542">
    <property type="component" value="Unassembled WGS sequence"/>
</dbReference>
<evidence type="ECO:0000313" key="4">
    <source>
        <dbReference type="EMBL" id="PSK97466.1"/>
    </source>
</evidence>
<dbReference type="PANTHER" id="PTHR30466">
    <property type="entry name" value="FLAVIN REDUCTASE"/>
    <property type="match status" value="1"/>
</dbReference>
<dbReference type="Gene3D" id="2.30.110.10">
    <property type="entry name" value="Electron Transport, Fmn-binding Protein, Chain A"/>
    <property type="match status" value="1"/>
</dbReference>
<feature type="compositionally biased region" description="Low complexity" evidence="2">
    <location>
        <begin position="159"/>
        <end position="170"/>
    </location>
</feature>
<evidence type="ECO:0000256" key="1">
    <source>
        <dbReference type="ARBA" id="ARBA00023002"/>
    </source>
</evidence>
<dbReference type="InterPro" id="IPR050268">
    <property type="entry name" value="NADH-dep_flavin_reductase"/>
</dbReference>
<organism evidence="4 5">
    <name type="scientific">Murinocardiopsis flavida</name>
    <dbReference type="NCBI Taxonomy" id="645275"/>
    <lineage>
        <taxon>Bacteria</taxon>
        <taxon>Bacillati</taxon>
        <taxon>Actinomycetota</taxon>
        <taxon>Actinomycetes</taxon>
        <taxon>Streptosporangiales</taxon>
        <taxon>Nocardiopsidaceae</taxon>
        <taxon>Murinocardiopsis</taxon>
    </lineage>
</organism>
<sequence>MSIGAGAFTEAMSCFATGVAVVTVRDDRDDIGSTATSLTSVSADPPIVMLAVVESSYLTEVIDRQGRFAVNVLGAGQKAIAGRFAAEGRPSARLLLAREAHHRGDHSGALLLDAAPAVLECAVLRRMADPESTGDHVVYFASVEAVGGADAPGPPGPPLLRYGGRYRSPQ</sequence>
<dbReference type="SUPFAM" id="SSF50475">
    <property type="entry name" value="FMN-binding split barrel"/>
    <property type="match status" value="1"/>
</dbReference>
<dbReference type="AlphaFoldDB" id="A0A2P8DJR9"/>
<evidence type="ECO:0000256" key="2">
    <source>
        <dbReference type="SAM" id="MobiDB-lite"/>
    </source>
</evidence>
<dbReference type="SMART" id="SM00903">
    <property type="entry name" value="Flavin_Reduct"/>
    <property type="match status" value="1"/>
</dbReference>
<keyword evidence="1" id="KW-0560">Oxidoreductase</keyword>
<dbReference type="EMBL" id="PYGA01000008">
    <property type="protein sequence ID" value="PSK97466.1"/>
    <property type="molecule type" value="Genomic_DNA"/>
</dbReference>
<gene>
    <name evidence="4" type="ORF">CLV63_108186</name>
</gene>
<evidence type="ECO:0000259" key="3">
    <source>
        <dbReference type="SMART" id="SM00903"/>
    </source>
</evidence>
<keyword evidence="5" id="KW-1185">Reference proteome</keyword>
<dbReference type="GO" id="GO:0042602">
    <property type="term" value="F:riboflavin reductase (NADPH) activity"/>
    <property type="evidence" value="ECO:0007669"/>
    <property type="project" value="TreeGrafter"/>
</dbReference>
<reference evidence="4 5" key="1">
    <citation type="submission" date="2018-03" db="EMBL/GenBank/DDBJ databases">
        <title>Genomic Encyclopedia of Archaeal and Bacterial Type Strains, Phase II (KMG-II): from individual species to whole genera.</title>
        <authorList>
            <person name="Goeker M."/>
        </authorList>
    </citation>
    <scope>NUCLEOTIDE SEQUENCE [LARGE SCALE GENOMIC DNA]</scope>
    <source>
        <strain evidence="4 5">DSM 45312</strain>
    </source>
</reference>
<feature type="domain" description="Flavin reductase like" evidence="3">
    <location>
        <begin position="12"/>
        <end position="168"/>
    </location>
</feature>
<dbReference type="Pfam" id="PF01613">
    <property type="entry name" value="Flavin_Reduct"/>
    <property type="match status" value="1"/>
</dbReference>
<dbReference type="GO" id="GO:0006208">
    <property type="term" value="P:pyrimidine nucleobase catabolic process"/>
    <property type="evidence" value="ECO:0007669"/>
    <property type="project" value="TreeGrafter"/>
</dbReference>
<dbReference type="InterPro" id="IPR002563">
    <property type="entry name" value="Flavin_Rdtase-like_dom"/>
</dbReference>
<dbReference type="GO" id="GO:0010181">
    <property type="term" value="F:FMN binding"/>
    <property type="evidence" value="ECO:0007669"/>
    <property type="project" value="InterPro"/>
</dbReference>
<accession>A0A2P8DJR9</accession>
<name>A0A2P8DJR9_9ACTN</name>
<comment type="caution">
    <text evidence="4">The sequence shown here is derived from an EMBL/GenBank/DDBJ whole genome shotgun (WGS) entry which is preliminary data.</text>
</comment>